<organism evidence="5 6">
    <name type="scientific">SAR324 cluster bacterium</name>
    <dbReference type="NCBI Taxonomy" id="2024889"/>
    <lineage>
        <taxon>Bacteria</taxon>
        <taxon>Deltaproteobacteria</taxon>
        <taxon>SAR324 cluster</taxon>
    </lineage>
</organism>
<dbReference type="PROSITE" id="PS00710">
    <property type="entry name" value="PGM_PMM"/>
    <property type="match status" value="1"/>
</dbReference>
<accession>A0A2D6YMB3</accession>
<evidence type="ECO:0000256" key="3">
    <source>
        <dbReference type="ARBA" id="ARBA00022553"/>
    </source>
</evidence>
<keyword evidence="3" id="KW-0597">Phosphoprotein</keyword>
<proteinExistence type="inferred from homology"/>
<dbReference type="PANTHER" id="PTHR42946:SF1">
    <property type="entry name" value="PHOSPHOGLUCOMUTASE (ALPHA-D-GLUCOSE-1,6-BISPHOSPHATE-DEPENDENT)"/>
    <property type="match status" value="1"/>
</dbReference>
<dbReference type="InterPro" id="IPR016066">
    <property type="entry name" value="A-D-PHexomutase_CS"/>
</dbReference>
<evidence type="ECO:0000256" key="1">
    <source>
        <dbReference type="ARBA" id="ARBA00001946"/>
    </source>
</evidence>
<name>A0A2D6YMB3_9DELT</name>
<evidence type="ECO:0000313" key="5">
    <source>
        <dbReference type="EMBL" id="MAH64341.1"/>
    </source>
</evidence>
<reference evidence="6" key="1">
    <citation type="submission" date="2017-09" db="EMBL/GenBank/DDBJ databases">
        <title>The Reconstruction of 2,631 Draft Metagenome-Assembled Genomes from the Global Oceans.</title>
        <authorList>
            <person name="Tully B.J."/>
            <person name="Graham E.D."/>
            <person name="Heidelberg J.F."/>
        </authorList>
    </citation>
    <scope>NUCLEOTIDE SEQUENCE [LARGE SCALE GENOMIC DNA]</scope>
</reference>
<dbReference type="GO" id="GO:0005975">
    <property type="term" value="P:carbohydrate metabolic process"/>
    <property type="evidence" value="ECO:0007669"/>
    <property type="project" value="InterPro"/>
</dbReference>
<comment type="cofactor">
    <cofactor evidence="1">
        <name>Mg(2+)</name>
        <dbReference type="ChEBI" id="CHEBI:18420"/>
    </cofactor>
</comment>
<dbReference type="Pfam" id="PF02878">
    <property type="entry name" value="PGM_PMM_I"/>
    <property type="match status" value="1"/>
</dbReference>
<sequence>MGTRLQGTDGIRGPIQQHLPPSQHPVQWYMQSGEITPEFFQLYTYSICCLLQKFGLTEVSNIIVVGWDSRDFSGTFNNAAILGILQAGLAPCSVGILPTPAVALHMLTIQASAAIVLTASHNPADQNGIKIFLGSSGLKLFPSDDEVLTEFLLKQPWPLLGSNNFFDAKDESAAAQKNFMKHLIQNQDNDMILDQLESINIITDSAFGACQVIVQHFPKNWRIFQHYNADCSQEINRFSGVADLEGTRWLSYQSLKKVPWKDYAALHQLFQNLQKNPEILQLSWIFDGDGDRCFILVADSTRQGIHILSGDALMLL</sequence>
<protein>
    <recommendedName>
        <fullName evidence="4">Alpha-D-phosphohexomutase alpha/beta/alpha domain-containing protein</fullName>
    </recommendedName>
</protein>
<dbReference type="AlphaFoldDB" id="A0A2D6YMB3"/>
<dbReference type="InterPro" id="IPR005844">
    <property type="entry name" value="A-D-PHexomutase_a/b/a-I"/>
</dbReference>
<dbReference type="Proteomes" id="UP000226525">
    <property type="component" value="Unassembled WGS sequence"/>
</dbReference>
<dbReference type="SUPFAM" id="SSF53738">
    <property type="entry name" value="Phosphoglucomutase, first 3 domains"/>
    <property type="match status" value="1"/>
</dbReference>
<comment type="caution">
    <text evidence="5">The sequence shown here is derived from an EMBL/GenBank/DDBJ whole genome shotgun (WGS) entry which is preliminary data.</text>
</comment>
<comment type="similarity">
    <text evidence="2">Belongs to the phosphohexose mutase family.</text>
</comment>
<feature type="non-terminal residue" evidence="5">
    <location>
        <position position="316"/>
    </location>
</feature>
<feature type="domain" description="Alpha-D-phosphohexomutase alpha/beta/alpha" evidence="4">
    <location>
        <begin position="25"/>
        <end position="150"/>
    </location>
</feature>
<evidence type="ECO:0000313" key="6">
    <source>
        <dbReference type="Proteomes" id="UP000226525"/>
    </source>
</evidence>
<dbReference type="InterPro" id="IPR016055">
    <property type="entry name" value="A-D-PHexomutase_a/b/a-I/II/III"/>
</dbReference>
<evidence type="ECO:0000259" key="4">
    <source>
        <dbReference type="Pfam" id="PF02878"/>
    </source>
</evidence>
<evidence type="ECO:0000256" key="2">
    <source>
        <dbReference type="ARBA" id="ARBA00010231"/>
    </source>
</evidence>
<dbReference type="InterPro" id="IPR005841">
    <property type="entry name" value="Alpha-D-phosphohexomutase_SF"/>
</dbReference>
<dbReference type="InterPro" id="IPR050060">
    <property type="entry name" value="Phosphoglucosamine_mutase"/>
</dbReference>
<dbReference type="EMBL" id="NZEX01000156">
    <property type="protein sequence ID" value="MAH64341.1"/>
    <property type="molecule type" value="Genomic_DNA"/>
</dbReference>
<dbReference type="Gene3D" id="3.40.120.10">
    <property type="entry name" value="Alpha-D-Glucose-1,6-Bisphosphate, subunit A, domain 3"/>
    <property type="match status" value="1"/>
</dbReference>
<dbReference type="GO" id="GO:0004615">
    <property type="term" value="F:phosphomannomutase activity"/>
    <property type="evidence" value="ECO:0007669"/>
    <property type="project" value="TreeGrafter"/>
</dbReference>
<gene>
    <name evidence="5" type="ORF">CMN54_13030</name>
</gene>
<dbReference type="GO" id="GO:0000287">
    <property type="term" value="F:magnesium ion binding"/>
    <property type="evidence" value="ECO:0007669"/>
    <property type="project" value="InterPro"/>
</dbReference>
<dbReference type="PANTHER" id="PTHR42946">
    <property type="entry name" value="PHOSPHOHEXOSE MUTASE"/>
    <property type="match status" value="1"/>
</dbReference>
<dbReference type="PRINTS" id="PR00509">
    <property type="entry name" value="PGMPMM"/>
</dbReference>